<accession>A0A1I7KTE1</accession>
<protein>
    <submittedName>
        <fullName evidence="1">Uncharacterized protein</fullName>
    </submittedName>
</protein>
<evidence type="ECO:0000313" key="1">
    <source>
        <dbReference type="EMBL" id="SFV00742.1"/>
    </source>
</evidence>
<sequence length="73" mass="8240">MHACTDKSNVMHEVEPGVYVSESGFTARCEDGLTPNGNPVGRRWVLRDASGVWVDVNQYRHDLFEQNGLRTAY</sequence>
<reference evidence="1 2" key="1">
    <citation type="submission" date="2016-10" db="EMBL/GenBank/DDBJ databases">
        <authorList>
            <person name="de Groot N.N."/>
        </authorList>
    </citation>
    <scope>NUCLEOTIDE SEQUENCE [LARGE SCALE GENOMIC DNA]</scope>
    <source>
        <strain evidence="1 2">R-24608</strain>
    </source>
</reference>
<dbReference type="AlphaFoldDB" id="A0A1I7KTE1"/>
<dbReference type="EMBL" id="FPBX01000071">
    <property type="protein sequence ID" value="SFV00742.1"/>
    <property type="molecule type" value="Genomic_DNA"/>
</dbReference>
<proteinExistence type="predicted"/>
<organism evidence="1 2">
    <name type="scientific">Paenacidovorax caeni</name>
    <dbReference type="NCBI Taxonomy" id="343013"/>
    <lineage>
        <taxon>Bacteria</taxon>
        <taxon>Pseudomonadati</taxon>
        <taxon>Pseudomonadota</taxon>
        <taxon>Betaproteobacteria</taxon>
        <taxon>Burkholderiales</taxon>
        <taxon>Comamonadaceae</taxon>
        <taxon>Paenacidovorax</taxon>
    </lineage>
</organism>
<evidence type="ECO:0000313" key="2">
    <source>
        <dbReference type="Proteomes" id="UP000183656"/>
    </source>
</evidence>
<keyword evidence="2" id="KW-1185">Reference proteome</keyword>
<dbReference type="STRING" id="343013.SAMN04489707_107112"/>
<dbReference type="Proteomes" id="UP000183656">
    <property type="component" value="Unassembled WGS sequence"/>
</dbReference>
<dbReference type="OrthoDB" id="8820213at2"/>
<gene>
    <name evidence="1" type="ORF">SAMN04489707_107112</name>
</gene>
<name>A0A1I7KTE1_9BURK</name>